<keyword evidence="1 2" id="KW-0238">DNA-binding</keyword>
<reference evidence="4 5" key="1">
    <citation type="journal article" date="2019" name="Front. Microbiol.">
        <title>Thermoanaerosceptrum fracticalcis gen. nov. sp. nov., a Novel Fumarate-Fermenting Microorganism From a Deep Fractured Carbonate Aquifer of the US Great Basin.</title>
        <authorList>
            <person name="Hamilton-Brehm S.D."/>
            <person name="Stewart L.E."/>
            <person name="Zavarin M."/>
            <person name="Caldwell M."/>
            <person name="Lawson P.A."/>
            <person name="Onstott T.C."/>
            <person name="Grzymski J."/>
            <person name="Neveux I."/>
            <person name="Lollar B.S."/>
            <person name="Russell C.E."/>
            <person name="Moser D.P."/>
        </authorList>
    </citation>
    <scope>NUCLEOTIDE SEQUENCE [LARGE SCALE GENOMIC DNA]</scope>
    <source>
        <strain evidence="4 5">DRI-13</strain>
    </source>
</reference>
<dbReference type="PROSITE" id="PS01081">
    <property type="entry name" value="HTH_TETR_1"/>
    <property type="match status" value="1"/>
</dbReference>
<dbReference type="InterPro" id="IPR001647">
    <property type="entry name" value="HTH_TetR"/>
</dbReference>
<dbReference type="Gene3D" id="1.10.357.10">
    <property type="entry name" value="Tetracycline Repressor, domain 2"/>
    <property type="match status" value="1"/>
</dbReference>
<dbReference type="RefSeq" id="WP_034422112.1">
    <property type="nucleotide sequence ID" value="NZ_CP045798.1"/>
</dbReference>
<dbReference type="InterPro" id="IPR050624">
    <property type="entry name" value="HTH-type_Tx_Regulator"/>
</dbReference>
<dbReference type="KEGG" id="tfr:BR63_09560"/>
<dbReference type="Proteomes" id="UP000515847">
    <property type="component" value="Chromosome"/>
</dbReference>
<evidence type="ECO:0000259" key="3">
    <source>
        <dbReference type="PROSITE" id="PS50977"/>
    </source>
</evidence>
<evidence type="ECO:0000256" key="1">
    <source>
        <dbReference type="ARBA" id="ARBA00023125"/>
    </source>
</evidence>
<evidence type="ECO:0000313" key="4">
    <source>
        <dbReference type="EMBL" id="QNB46535.1"/>
    </source>
</evidence>
<dbReference type="SUPFAM" id="SSF46689">
    <property type="entry name" value="Homeodomain-like"/>
    <property type="match status" value="1"/>
</dbReference>
<proteinExistence type="predicted"/>
<dbReference type="Gene3D" id="1.10.10.60">
    <property type="entry name" value="Homeodomain-like"/>
    <property type="match status" value="1"/>
</dbReference>
<dbReference type="EMBL" id="CP045798">
    <property type="protein sequence ID" value="QNB46535.1"/>
    <property type="molecule type" value="Genomic_DNA"/>
</dbReference>
<protein>
    <submittedName>
        <fullName evidence="4">TetR family transcriptional regulator</fullName>
    </submittedName>
</protein>
<feature type="domain" description="HTH tetR-type" evidence="3">
    <location>
        <begin position="10"/>
        <end position="70"/>
    </location>
</feature>
<accession>A0A7G6E381</accession>
<dbReference type="InterPro" id="IPR023772">
    <property type="entry name" value="DNA-bd_HTH_TetR-type_CS"/>
</dbReference>
<dbReference type="GO" id="GO:0003677">
    <property type="term" value="F:DNA binding"/>
    <property type="evidence" value="ECO:0007669"/>
    <property type="project" value="UniProtKB-UniRule"/>
</dbReference>
<dbReference type="Pfam" id="PF00440">
    <property type="entry name" value="TetR_N"/>
    <property type="match status" value="1"/>
</dbReference>
<name>A0A7G6E381_THEFR</name>
<sequence>MPDTEQKKGSPIRERIIAAFIELSKSKGFYRVTMDELSAQAGVSKRTIYRYFTSKEEVIEAVIDSIIQRVAREMDRVMAEAHTPAELIAQALQNLYLHGHDLVFNPLIMEDLRSRYPHFWKKIDSYRMEKAQNLIKAILSKSDKDLTREIDPRIMSTAFLAAIQAVVNPEFTLKNGLTLQDALNQVVDLFTCGFIRQYPGS</sequence>
<dbReference type="PROSITE" id="PS50977">
    <property type="entry name" value="HTH_TETR_2"/>
    <property type="match status" value="1"/>
</dbReference>
<dbReference type="AlphaFoldDB" id="A0A7G6E381"/>
<evidence type="ECO:0000256" key="2">
    <source>
        <dbReference type="PROSITE-ProRule" id="PRU00335"/>
    </source>
</evidence>
<gene>
    <name evidence="4" type="ORF">BR63_09560</name>
</gene>
<dbReference type="OrthoDB" id="9812134at2"/>
<feature type="DNA-binding region" description="H-T-H motif" evidence="2">
    <location>
        <begin position="33"/>
        <end position="52"/>
    </location>
</feature>
<organism evidence="4 5">
    <name type="scientific">Thermanaerosceptrum fracticalcis</name>
    <dbReference type="NCBI Taxonomy" id="1712410"/>
    <lineage>
        <taxon>Bacteria</taxon>
        <taxon>Bacillati</taxon>
        <taxon>Bacillota</taxon>
        <taxon>Clostridia</taxon>
        <taxon>Eubacteriales</taxon>
        <taxon>Peptococcaceae</taxon>
        <taxon>Thermanaerosceptrum</taxon>
    </lineage>
</organism>
<dbReference type="InterPro" id="IPR009057">
    <property type="entry name" value="Homeodomain-like_sf"/>
</dbReference>
<dbReference type="PANTHER" id="PTHR43479:SF11">
    <property type="entry name" value="ACREF_ENVCD OPERON REPRESSOR-RELATED"/>
    <property type="match status" value="1"/>
</dbReference>
<keyword evidence="5" id="KW-1185">Reference proteome</keyword>
<evidence type="ECO:0000313" key="5">
    <source>
        <dbReference type="Proteomes" id="UP000515847"/>
    </source>
</evidence>
<dbReference type="PANTHER" id="PTHR43479">
    <property type="entry name" value="ACREF/ENVCD OPERON REPRESSOR-RELATED"/>
    <property type="match status" value="1"/>
</dbReference>
<dbReference type="PRINTS" id="PR00455">
    <property type="entry name" value="HTHTETR"/>
</dbReference>